<evidence type="ECO:0000256" key="2">
    <source>
        <dbReference type="ARBA" id="ARBA00009477"/>
    </source>
</evidence>
<evidence type="ECO:0000259" key="12">
    <source>
        <dbReference type="Pfam" id="PF26002"/>
    </source>
</evidence>
<evidence type="ECO:0000313" key="13">
    <source>
        <dbReference type="EMBL" id="SMX32839.1"/>
    </source>
</evidence>
<evidence type="ECO:0000259" key="10">
    <source>
        <dbReference type="Pfam" id="PF00364"/>
    </source>
</evidence>
<feature type="transmembrane region" description="Helical" evidence="9">
    <location>
        <begin position="20"/>
        <end position="39"/>
    </location>
</feature>
<gene>
    <name evidence="13" type="primary">prsE_1</name>
    <name evidence="13" type="ORF">RUA8715_00041</name>
</gene>
<dbReference type="Pfam" id="PF00364">
    <property type="entry name" value="Biotin_lipoyl"/>
    <property type="match status" value="1"/>
</dbReference>
<evidence type="ECO:0000256" key="5">
    <source>
        <dbReference type="ARBA" id="ARBA00022519"/>
    </source>
</evidence>
<reference evidence="14" key="1">
    <citation type="submission" date="2017-05" db="EMBL/GenBank/DDBJ databases">
        <authorList>
            <person name="Rodrigo-Torres L."/>
            <person name="Arahal R. D."/>
            <person name="Lucena T."/>
        </authorList>
    </citation>
    <scope>NUCLEOTIDE SEQUENCE [LARGE SCALE GENOMIC DNA]</scope>
    <source>
        <strain evidence="14">CECT 8715</strain>
    </source>
</reference>
<evidence type="ECO:0000256" key="4">
    <source>
        <dbReference type="ARBA" id="ARBA00022475"/>
    </source>
</evidence>
<dbReference type="GO" id="GO:0015031">
    <property type="term" value="P:protein transport"/>
    <property type="evidence" value="ECO:0007669"/>
    <property type="project" value="InterPro"/>
</dbReference>
<evidence type="ECO:0000256" key="9">
    <source>
        <dbReference type="RuleBase" id="RU365093"/>
    </source>
</evidence>
<evidence type="ECO:0000256" key="1">
    <source>
        <dbReference type="ARBA" id="ARBA00004377"/>
    </source>
</evidence>
<dbReference type="SUPFAM" id="SSF51230">
    <property type="entry name" value="Single hybrid motif"/>
    <property type="match status" value="1"/>
</dbReference>
<keyword evidence="8 9" id="KW-0472">Membrane</keyword>
<dbReference type="Proteomes" id="UP000202485">
    <property type="component" value="Unassembled WGS sequence"/>
</dbReference>
<name>A0A238JQ98_9RHOB</name>
<dbReference type="InterPro" id="IPR010129">
    <property type="entry name" value="T1SS_HlyD"/>
</dbReference>
<keyword evidence="4 9" id="KW-1003">Cell membrane</keyword>
<comment type="subcellular location">
    <subcellularLocation>
        <location evidence="1 9">Cell inner membrane</location>
        <topology evidence="1 9">Single-pass membrane protein</topology>
    </subcellularLocation>
</comment>
<dbReference type="GO" id="GO:0005886">
    <property type="term" value="C:plasma membrane"/>
    <property type="evidence" value="ECO:0007669"/>
    <property type="project" value="UniProtKB-SubCell"/>
</dbReference>
<dbReference type="Pfam" id="PF25994">
    <property type="entry name" value="HH_AprE"/>
    <property type="match status" value="1"/>
</dbReference>
<dbReference type="InterPro" id="IPR058781">
    <property type="entry name" value="HH_AprE-like"/>
</dbReference>
<keyword evidence="3 9" id="KW-0813">Transport</keyword>
<evidence type="ECO:0000259" key="11">
    <source>
        <dbReference type="Pfam" id="PF25994"/>
    </source>
</evidence>
<keyword evidence="7 9" id="KW-1133">Transmembrane helix</keyword>
<dbReference type="InterPro" id="IPR011053">
    <property type="entry name" value="Single_hybrid_motif"/>
</dbReference>
<keyword evidence="6 9" id="KW-0812">Transmembrane</keyword>
<dbReference type="EMBL" id="FXYG01000001">
    <property type="protein sequence ID" value="SMX32839.1"/>
    <property type="molecule type" value="Genomic_DNA"/>
</dbReference>
<dbReference type="AlphaFoldDB" id="A0A238JQ98"/>
<organism evidence="13 14">
    <name type="scientific">Ruegeria arenilitoris</name>
    <dbReference type="NCBI Taxonomy" id="1173585"/>
    <lineage>
        <taxon>Bacteria</taxon>
        <taxon>Pseudomonadati</taxon>
        <taxon>Pseudomonadota</taxon>
        <taxon>Alphaproteobacteria</taxon>
        <taxon>Rhodobacterales</taxon>
        <taxon>Roseobacteraceae</taxon>
        <taxon>Ruegeria</taxon>
    </lineage>
</organism>
<dbReference type="OrthoDB" id="9810980at2"/>
<dbReference type="InterPro" id="IPR050739">
    <property type="entry name" value="MFP"/>
</dbReference>
<dbReference type="PANTHER" id="PTHR30386">
    <property type="entry name" value="MEMBRANE FUSION SUBUNIT OF EMRAB-TOLC MULTIDRUG EFFLUX PUMP"/>
    <property type="match status" value="1"/>
</dbReference>
<dbReference type="InterPro" id="IPR058982">
    <property type="entry name" value="Beta-barrel_AprE"/>
</dbReference>
<dbReference type="PANTHER" id="PTHR30386:SF17">
    <property type="entry name" value="ALKALINE PROTEASE SECRETION PROTEIN APRE"/>
    <property type="match status" value="1"/>
</dbReference>
<dbReference type="PRINTS" id="PR01490">
    <property type="entry name" value="RTXTOXIND"/>
</dbReference>
<dbReference type="NCBIfam" id="TIGR01843">
    <property type="entry name" value="type_I_hlyD"/>
    <property type="match status" value="1"/>
</dbReference>
<evidence type="ECO:0000256" key="8">
    <source>
        <dbReference type="ARBA" id="ARBA00023136"/>
    </source>
</evidence>
<protein>
    <recommendedName>
        <fullName evidence="9">Membrane fusion protein (MFP) family protein</fullName>
    </recommendedName>
</protein>
<keyword evidence="5 9" id="KW-0997">Cell inner membrane</keyword>
<proteinExistence type="inferred from homology"/>
<feature type="domain" description="AprE-like beta-barrel" evidence="12">
    <location>
        <begin position="328"/>
        <end position="418"/>
    </location>
</feature>
<evidence type="ECO:0000256" key="3">
    <source>
        <dbReference type="ARBA" id="ARBA00022448"/>
    </source>
</evidence>
<keyword evidence="14" id="KW-1185">Reference proteome</keyword>
<dbReference type="RefSeq" id="WP_093961678.1">
    <property type="nucleotide sequence ID" value="NZ_FXYG01000001.1"/>
</dbReference>
<evidence type="ECO:0000313" key="14">
    <source>
        <dbReference type="Proteomes" id="UP000202485"/>
    </source>
</evidence>
<accession>A0A238JQ98</accession>
<sequence>MKPERSDVNSSLSWSARGPVLVGLAGLILLLGGFGYWSFTTNIAGAIVASGRIEVDQNQQVVEHPDGGVVAEILVDEGSVVEAGDVLIKLASNDLATKLAIAEKELYELMARRGRLEAERDGTEEIRFDPILQQAASLDIDIADLVYGQERLFSARKESIAQEIDQQLKRVGQIDSQIVGIDAQKLALATQLDLIRKELTDQESLFERGLAPASRVLSLQREEARLSGTMGDLTARIAESEGRKTEIEIQILKLQSKRREDAITRLRDLRYRELELREETTNIAERIANLEITAPVSGVVHGLNIFSLGAVVKPADPVLYLVPQDRPLIISARVDPIHVDQMFVGQDVVLRFSAMDQRETPELTGRVTLVSADAFEEASTNQTYYTAEIALNAGEQKKLPAETPLVPGMPVETFIRTQDRTPIAYLIKPFSDYFAKAFRET</sequence>
<dbReference type="InterPro" id="IPR000089">
    <property type="entry name" value="Biotin_lipoyl"/>
</dbReference>
<feature type="domain" description="Lipoyl-binding" evidence="10">
    <location>
        <begin position="53"/>
        <end position="90"/>
    </location>
</feature>
<comment type="similarity">
    <text evidence="2 9">Belongs to the membrane fusion protein (MFP) (TC 8.A.1) family.</text>
</comment>
<feature type="domain" description="AprE-like long alpha-helical hairpin" evidence="11">
    <location>
        <begin position="97"/>
        <end position="281"/>
    </location>
</feature>
<evidence type="ECO:0000256" key="7">
    <source>
        <dbReference type="ARBA" id="ARBA00022989"/>
    </source>
</evidence>
<evidence type="ECO:0000256" key="6">
    <source>
        <dbReference type="ARBA" id="ARBA00022692"/>
    </source>
</evidence>
<dbReference type="Pfam" id="PF26002">
    <property type="entry name" value="Beta-barrel_AprE"/>
    <property type="match status" value="1"/>
</dbReference>
<dbReference type="Gene3D" id="2.40.50.100">
    <property type="match status" value="1"/>
</dbReference>
<dbReference type="Gene3D" id="2.40.30.170">
    <property type="match status" value="1"/>
</dbReference>